<dbReference type="EMBL" id="MU155253">
    <property type="protein sequence ID" value="KAF9477701.1"/>
    <property type="molecule type" value="Genomic_DNA"/>
</dbReference>
<name>A0A9P5YYU6_9AGAR</name>
<dbReference type="OrthoDB" id="2535105at2759"/>
<evidence type="ECO:0000313" key="4">
    <source>
        <dbReference type="Proteomes" id="UP000807469"/>
    </source>
</evidence>
<protein>
    <recommendedName>
        <fullName evidence="2">DUF6534 domain-containing protein</fullName>
    </recommendedName>
</protein>
<dbReference type="PANTHER" id="PTHR40465:SF1">
    <property type="entry name" value="DUF6534 DOMAIN-CONTAINING PROTEIN"/>
    <property type="match status" value="1"/>
</dbReference>
<evidence type="ECO:0000313" key="3">
    <source>
        <dbReference type="EMBL" id="KAF9477701.1"/>
    </source>
</evidence>
<organism evidence="3 4">
    <name type="scientific">Pholiota conissans</name>
    <dbReference type="NCBI Taxonomy" id="109636"/>
    <lineage>
        <taxon>Eukaryota</taxon>
        <taxon>Fungi</taxon>
        <taxon>Dikarya</taxon>
        <taxon>Basidiomycota</taxon>
        <taxon>Agaricomycotina</taxon>
        <taxon>Agaricomycetes</taxon>
        <taxon>Agaricomycetidae</taxon>
        <taxon>Agaricales</taxon>
        <taxon>Agaricineae</taxon>
        <taxon>Strophariaceae</taxon>
        <taxon>Pholiota</taxon>
    </lineage>
</organism>
<sequence length="246" mass="27480">MPTTLGSSFLQPTLGALLIGILLSCILFGILTLQTYLYYMKFPEDRIQLKILVGFIWLLELAHCISIMHTIYDYAVIGYGDLQVFIRLPTSLSVAILFTAIIGPTVQIFYAERIRIVSGGKLIVPIFCWLMSLLHFSTTLVSSIKAIQMTSLVQYEEDWKWLLTTALSIGVSVDVIISASLCYFLSKLKTKSTVKRTTQAIDKIMVWTIQTGLLNSIASAATMICFLAIPNSRELFRFFTIPSSPA</sequence>
<feature type="transmembrane region" description="Helical" evidence="1">
    <location>
        <begin position="92"/>
        <end position="110"/>
    </location>
</feature>
<dbReference type="AlphaFoldDB" id="A0A9P5YYU6"/>
<feature type="domain" description="DUF6534" evidence="2">
    <location>
        <begin position="171"/>
        <end position="236"/>
    </location>
</feature>
<dbReference type="Proteomes" id="UP000807469">
    <property type="component" value="Unassembled WGS sequence"/>
</dbReference>
<keyword evidence="1" id="KW-0472">Membrane</keyword>
<feature type="transmembrane region" description="Helical" evidence="1">
    <location>
        <begin position="14"/>
        <end position="39"/>
    </location>
</feature>
<accession>A0A9P5YYU6</accession>
<evidence type="ECO:0000256" key="1">
    <source>
        <dbReference type="SAM" id="Phobius"/>
    </source>
</evidence>
<reference evidence="3" key="1">
    <citation type="submission" date="2020-11" db="EMBL/GenBank/DDBJ databases">
        <authorList>
            <consortium name="DOE Joint Genome Institute"/>
            <person name="Ahrendt S."/>
            <person name="Riley R."/>
            <person name="Andreopoulos W."/>
            <person name="Labutti K."/>
            <person name="Pangilinan J."/>
            <person name="Ruiz-Duenas F.J."/>
            <person name="Barrasa J.M."/>
            <person name="Sanchez-Garcia M."/>
            <person name="Camarero S."/>
            <person name="Miyauchi S."/>
            <person name="Serrano A."/>
            <person name="Linde D."/>
            <person name="Babiker R."/>
            <person name="Drula E."/>
            <person name="Ayuso-Fernandez I."/>
            <person name="Pacheco R."/>
            <person name="Padilla G."/>
            <person name="Ferreira P."/>
            <person name="Barriuso J."/>
            <person name="Kellner H."/>
            <person name="Castanera R."/>
            <person name="Alfaro M."/>
            <person name="Ramirez L."/>
            <person name="Pisabarro A.G."/>
            <person name="Kuo A."/>
            <person name="Tritt A."/>
            <person name="Lipzen A."/>
            <person name="He G."/>
            <person name="Yan M."/>
            <person name="Ng V."/>
            <person name="Cullen D."/>
            <person name="Martin F."/>
            <person name="Rosso M.-N."/>
            <person name="Henrissat B."/>
            <person name="Hibbett D."/>
            <person name="Martinez A.T."/>
            <person name="Grigoriev I.V."/>
        </authorList>
    </citation>
    <scope>NUCLEOTIDE SEQUENCE</scope>
    <source>
        <strain evidence="3">CIRM-BRFM 674</strain>
    </source>
</reference>
<dbReference type="PANTHER" id="PTHR40465">
    <property type="entry name" value="CHROMOSOME 1, WHOLE GENOME SHOTGUN SEQUENCE"/>
    <property type="match status" value="1"/>
</dbReference>
<keyword evidence="1" id="KW-1133">Transmembrane helix</keyword>
<feature type="transmembrane region" description="Helical" evidence="1">
    <location>
        <begin position="161"/>
        <end position="185"/>
    </location>
</feature>
<dbReference type="Pfam" id="PF20152">
    <property type="entry name" value="DUF6534"/>
    <property type="match status" value="1"/>
</dbReference>
<feature type="transmembrane region" description="Helical" evidence="1">
    <location>
        <begin position="51"/>
        <end position="72"/>
    </location>
</feature>
<feature type="transmembrane region" description="Helical" evidence="1">
    <location>
        <begin position="122"/>
        <end position="141"/>
    </location>
</feature>
<keyword evidence="1" id="KW-0812">Transmembrane</keyword>
<feature type="transmembrane region" description="Helical" evidence="1">
    <location>
        <begin position="206"/>
        <end position="229"/>
    </location>
</feature>
<proteinExistence type="predicted"/>
<keyword evidence="4" id="KW-1185">Reference proteome</keyword>
<evidence type="ECO:0000259" key="2">
    <source>
        <dbReference type="Pfam" id="PF20152"/>
    </source>
</evidence>
<gene>
    <name evidence="3" type="ORF">BDN70DRAFT_880887</name>
</gene>
<comment type="caution">
    <text evidence="3">The sequence shown here is derived from an EMBL/GenBank/DDBJ whole genome shotgun (WGS) entry which is preliminary data.</text>
</comment>
<dbReference type="InterPro" id="IPR045339">
    <property type="entry name" value="DUF6534"/>
</dbReference>